<sequence length="164" mass="19501">MDNLKKFKSMMCPVCGKLYFTKHNDPNVENILGYKCHFCGWKYDLDQTEDPNLKNGNNEMSLNEYREWYQEQLKKDPDFDFTESNYQPKAHICPVCGKHVFTSESSFEICPFCGWEDDALMEDEPDKWDGCSNDICLNKFRERYQKELKKNPNYKFKKDGLPDQ</sequence>
<reference evidence="2 3" key="1">
    <citation type="submission" date="2016-10" db="EMBL/GenBank/DDBJ databases">
        <authorList>
            <person name="Varghese N."/>
            <person name="Submissions S."/>
        </authorList>
    </citation>
    <scope>NUCLEOTIDE SEQUENCE [LARGE SCALE GENOMIC DNA]</scope>
    <source>
        <strain evidence="2 3">22B</strain>
    </source>
</reference>
<protein>
    <submittedName>
        <fullName evidence="2">Cysteine-rich CPCC</fullName>
    </submittedName>
</protein>
<name>A0A662Z8P4_9GAMM</name>
<dbReference type="AlphaFoldDB" id="A0A662Z8P4"/>
<dbReference type="InterPro" id="IPR025983">
    <property type="entry name" value="Cys_rich_CPCC"/>
</dbReference>
<feature type="domain" description="Cysteine-rich CPCC" evidence="1">
    <location>
        <begin position="11"/>
        <end position="71"/>
    </location>
</feature>
<feature type="domain" description="Cysteine-rich CPCC" evidence="1">
    <location>
        <begin position="92"/>
        <end position="146"/>
    </location>
</feature>
<accession>A0A662Z8P4</accession>
<dbReference type="Proteomes" id="UP000243374">
    <property type="component" value="Unassembled WGS sequence"/>
</dbReference>
<dbReference type="RefSeq" id="WP_083396910.1">
    <property type="nucleotide sequence ID" value="NZ_CP047056.1"/>
</dbReference>
<gene>
    <name evidence="2" type="ORF">SAMN04487865_101727</name>
</gene>
<proteinExistence type="predicted"/>
<dbReference type="Pfam" id="PF14206">
    <property type="entry name" value="Cys_rich_CPCC"/>
    <property type="match status" value="2"/>
</dbReference>
<evidence type="ECO:0000313" key="3">
    <source>
        <dbReference type="Proteomes" id="UP000243374"/>
    </source>
</evidence>
<dbReference type="OrthoDB" id="1456570at2"/>
<evidence type="ECO:0000259" key="1">
    <source>
        <dbReference type="Pfam" id="PF14206"/>
    </source>
</evidence>
<evidence type="ECO:0000313" key="2">
    <source>
        <dbReference type="EMBL" id="SFK04379.1"/>
    </source>
</evidence>
<dbReference type="EMBL" id="FOSF01000017">
    <property type="protein sequence ID" value="SFK04379.1"/>
    <property type="molecule type" value="Genomic_DNA"/>
</dbReference>
<organism evidence="2 3">
    <name type="scientific">Succinivibrio dextrinosolvens</name>
    <dbReference type="NCBI Taxonomy" id="83771"/>
    <lineage>
        <taxon>Bacteria</taxon>
        <taxon>Pseudomonadati</taxon>
        <taxon>Pseudomonadota</taxon>
        <taxon>Gammaproteobacteria</taxon>
        <taxon>Aeromonadales</taxon>
        <taxon>Succinivibrionaceae</taxon>
        <taxon>Succinivibrio</taxon>
    </lineage>
</organism>
<keyword evidence="3" id="KW-1185">Reference proteome</keyword>